<sequence>MDKGETTCKPKYGMKIPEAMCSYSKKGTGKDYMRKDGVEINVPKEKKKPENKQREKERRSKVRHDALVLDKEVDEAYNDQMKLKLKAVEQGPGEGSSAVPDSPDHSDSSDTSVWESSDDDKIESDNCNIRNLI</sequence>
<dbReference type="Proteomes" id="UP001151760">
    <property type="component" value="Unassembled WGS sequence"/>
</dbReference>
<evidence type="ECO:0000256" key="1">
    <source>
        <dbReference type="SAM" id="MobiDB-lite"/>
    </source>
</evidence>
<reference evidence="2" key="2">
    <citation type="submission" date="2022-01" db="EMBL/GenBank/DDBJ databases">
        <authorList>
            <person name="Yamashiro T."/>
            <person name="Shiraishi A."/>
            <person name="Satake H."/>
            <person name="Nakayama K."/>
        </authorList>
    </citation>
    <scope>NUCLEOTIDE SEQUENCE</scope>
</reference>
<feature type="region of interest" description="Disordered" evidence="1">
    <location>
        <begin position="83"/>
        <end position="133"/>
    </location>
</feature>
<dbReference type="EMBL" id="BQNB010015950">
    <property type="protein sequence ID" value="GJT46027.1"/>
    <property type="molecule type" value="Genomic_DNA"/>
</dbReference>
<accession>A0ABQ5E599</accession>
<proteinExistence type="predicted"/>
<comment type="caution">
    <text evidence="2">The sequence shown here is derived from an EMBL/GenBank/DDBJ whole genome shotgun (WGS) entry which is preliminary data.</text>
</comment>
<feature type="non-terminal residue" evidence="2">
    <location>
        <position position="133"/>
    </location>
</feature>
<reference evidence="2" key="1">
    <citation type="journal article" date="2022" name="Int. J. Mol. Sci.">
        <title>Draft Genome of Tanacetum Coccineum: Genomic Comparison of Closely Related Tanacetum-Family Plants.</title>
        <authorList>
            <person name="Yamashiro T."/>
            <person name="Shiraishi A."/>
            <person name="Nakayama K."/>
            <person name="Satake H."/>
        </authorList>
    </citation>
    <scope>NUCLEOTIDE SEQUENCE</scope>
</reference>
<feature type="region of interest" description="Disordered" evidence="1">
    <location>
        <begin position="23"/>
        <end position="65"/>
    </location>
</feature>
<protein>
    <submittedName>
        <fullName evidence="2">Uncharacterized protein</fullName>
    </submittedName>
</protein>
<evidence type="ECO:0000313" key="3">
    <source>
        <dbReference type="Proteomes" id="UP001151760"/>
    </source>
</evidence>
<feature type="compositionally biased region" description="Basic and acidic residues" evidence="1">
    <location>
        <begin position="28"/>
        <end position="65"/>
    </location>
</feature>
<gene>
    <name evidence="2" type="ORF">Tco_0954742</name>
</gene>
<organism evidence="2 3">
    <name type="scientific">Tanacetum coccineum</name>
    <dbReference type="NCBI Taxonomy" id="301880"/>
    <lineage>
        <taxon>Eukaryota</taxon>
        <taxon>Viridiplantae</taxon>
        <taxon>Streptophyta</taxon>
        <taxon>Embryophyta</taxon>
        <taxon>Tracheophyta</taxon>
        <taxon>Spermatophyta</taxon>
        <taxon>Magnoliopsida</taxon>
        <taxon>eudicotyledons</taxon>
        <taxon>Gunneridae</taxon>
        <taxon>Pentapetalae</taxon>
        <taxon>asterids</taxon>
        <taxon>campanulids</taxon>
        <taxon>Asterales</taxon>
        <taxon>Asteraceae</taxon>
        <taxon>Asteroideae</taxon>
        <taxon>Anthemideae</taxon>
        <taxon>Anthemidinae</taxon>
        <taxon>Tanacetum</taxon>
    </lineage>
</organism>
<name>A0ABQ5E599_9ASTR</name>
<evidence type="ECO:0000313" key="2">
    <source>
        <dbReference type="EMBL" id="GJT46027.1"/>
    </source>
</evidence>
<keyword evidence="3" id="KW-1185">Reference proteome</keyword>